<dbReference type="SUPFAM" id="SSF52980">
    <property type="entry name" value="Restriction endonuclease-like"/>
    <property type="match status" value="1"/>
</dbReference>
<name>A0A7D9E817_PARCT</name>
<accession>A0A7D9E817</accession>
<dbReference type="EMBL" id="CACRXK020004608">
    <property type="protein sequence ID" value="CAB4003353.1"/>
    <property type="molecule type" value="Genomic_DNA"/>
</dbReference>
<dbReference type="OrthoDB" id="6155932at2759"/>
<keyword evidence="1" id="KW-0645">Protease</keyword>
<reference evidence="1" key="1">
    <citation type="submission" date="2020-04" db="EMBL/GenBank/DDBJ databases">
        <authorList>
            <person name="Alioto T."/>
            <person name="Alioto T."/>
            <person name="Gomez Garrido J."/>
        </authorList>
    </citation>
    <scope>NUCLEOTIDE SEQUENCE</scope>
    <source>
        <strain evidence="1">A484AB</strain>
    </source>
</reference>
<dbReference type="CDD" id="cd22343">
    <property type="entry name" value="PDDEXK_lambda_exonuclease-like"/>
    <property type="match status" value="1"/>
</dbReference>
<dbReference type="GO" id="GO:0006281">
    <property type="term" value="P:DNA repair"/>
    <property type="evidence" value="ECO:0007669"/>
    <property type="project" value="UniProtKB-ARBA"/>
</dbReference>
<keyword evidence="1" id="KW-0121">Carboxypeptidase</keyword>
<dbReference type="SUPFAM" id="SSF54001">
    <property type="entry name" value="Cysteine proteinases"/>
    <property type="match status" value="1"/>
</dbReference>
<sequence length="792" mass="91896">MENMSREEKFKAMKLPELKAYLQNRGITVNSYLKPGLVAIACAVEEMSLPLVFQVSEAQEQLNINRRLRVHDVQLPDPFKTNVLNDFKHSPPFGLFDIFNHLIYHSSENDKQGLAAYKSYENYRLFYDGYVESLLTAYRQDAGVHVYVSKVKPTMKEKTKDGKEFYDSWFVLEGKGPNRGSVINAYCVCLGGRDGGCKHVAAALYSLDDLLNTKGEESVTSKPCQWIRRSKPDTTPCELKDLQVRKRGLKDHETSNRKRNRAYTFSQYIDHDPRTVSDRSPITPEQLASLVTTMQGIKESPAIFSILEKNLCGAGTSKEISTDTCTTSDEESEHGIMEKKIIQHLKNKNQANAESFMDDLEFTEQEIHNVASVTKKQWQCKQWYAHKRGFITASKAKNVYTRQISVERVNETDASILVKSLTEKKVCYPIRQHIVEDPKNPLDWGLKHEDIEYKCPWSHKDLDPKEAFLQPEIGGIWQNDIFSLKQNSRYYYQIQLQMHVAELDECDLVVWTQKGIFCHHISYAPLFIEKICIKLKRFWLTKVVPHMMESFHSYSKPSDFENTRTENKCSEKQNVVDTSEKMSSFACETDIKTVDVEQISKANVNSQKKSMVLFGFDVREEDIYSLKPGELITDTSLSVMISDHCCEFPVIDTLFYSILVGDQDLRVRTSTRLERNQAAEQFFKANLLEKDYVFVPVNRRYIDYLFEKQSTIKRIHRSNQILKVPQQEIDSNNCAVHVSLFIKHFLKDIEKYEEHPEEYVTAVHKWFTVEDATTERQHWHRTLQTLFDLHRS</sequence>
<dbReference type="PANTHER" id="PTHR47526">
    <property type="entry name" value="ATP-DEPENDENT DNA HELICASE"/>
    <property type="match status" value="1"/>
</dbReference>
<evidence type="ECO:0000313" key="2">
    <source>
        <dbReference type="Proteomes" id="UP001152795"/>
    </source>
</evidence>
<dbReference type="InterPro" id="IPR011604">
    <property type="entry name" value="PDDEXK-like_dom_sf"/>
</dbReference>
<proteinExistence type="predicted"/>
<dbReference type="Proteomes" id="UP001152795">
    <property type="component" value="Unassembled WGS sequence"/>
</dbReference>
<evidence type="ECO:0000313" key="1">
    <source>
        <dbReference type="EMBL" id="CAB4003353.1"/>
    </source>
</evidence>
<keyword evidence="1" id="KW-0378">Hydrolase</keyword>
<protein>
    <submittedName>
        <fullName evidence="1">Carboxypeptidase D</fullName>
    </submittedName>
</protein>
<dbReference type="AlphaFoldDB" id="A0A7D9E817"/>
<dbReference type="InterPro" id="IPR011335">
    <property type="entry name" value="Restrct_endonuc-II-like"/>
</dbReference>
<gene>
    <name evidence="1" type="ORF">PACLA_8A058350</name>
</gene>
<dbReference type="Gene3D" id="1.10.418.20">
    <property type="match status" value="1"/>
</dbReference>
<comment type="caution">
    <text evidence="1">The sequence shown here is derived from an EMBL/GenBank/DDBJ whole genome shotgun (WGS) entry which is preliminary data.</text>
</comment>
<keyword evidence="2" id="KW-1185">Reference proteome</keyword>
<dbReference type="InterPro" id="IPR038765">
    <property type="entry name" value="Papain-like_cys_pep_sf"/>
</dbReference>
<organism evidence="1 2">
    <name type="scientific">Paramuricea clavata</name>
    <name type="common">Red gorgonian</name>
    <name type="synonym">Violescent sea-whip</name>
    <dbReference type="NCBI Taxonomy" id="317549"/>
    <lineage>
        <taxon>Eukaryota</taxon>
        <taxon>Metazoa</taxon>
        <taxon>Cnidaria</taxon>
        <taxon>Anthozoa</taxon>
        <taxon>Octocorallia</taxon>
        <taxon>Malacalcyonacea</taxon>
        <taxon>Plexauridae</taxon>
        <taxon>Paramuricea</taxon>
    </lineage>
</organism>
<dbReference type="Gene3D" id="3.90.320.10">
    <property type="match status" value="1"/>
</dbReference>
<dbReference type="GO" id="GO:0004180">
    <property type="term" value="F:carboxypeptidase activity"/>
    <property type="evidence" value="ECO:0007669"/>
    <property type="project" value="UniProtKB-KW"/>
</dbReference>
<dbReference type="PANTHER" id="PTHR47526:SF3">
    <property type="entry name" value="PHD-TYPE DOMAIN-CONTAINING PROTEIN"/>
    <property type="match status" value="1"/>
</dbReference>